<feature type="region of interest" description="Disordered" evidence="7">
    <location>
        <begin position="392"/>
        <end position="418"/>
    </location>
</feature>
<feature type="compositionally biased region" description="Acidic residues" evidence="7">
    <location>
        <begin position="697"/>
        <end position="716"/>
    </location>
</feature>
<dbReference type="GO" id="GO:0000981">
    <property type="term" value="F:DNA-binding transcription factor activity, RNA polymerase II-specific"/>
    <property type="evidence" value="ECO:0007669"/>
    <property type="project" value="TreeGrafter"/>
</dbReference>
<feature type="compositionally biased region" description="Basic and acidic residues" evidence="7">
    <location>
        <begin position="202"/>
        <end position="245"/>
    </location>
</feature>
<feature type="region of interest" description="Disordered" evidence="7">
    <location>
        <begin position="120"/>
        <end position="362"/>
    </location>
</feature>
<evidence type="ECO:0000313" key="9">
    <source>
        <dbReference type="EMBL" id="KAK2577412.1"/>
    </source>
</evidence>
<feature type="compositionally biased region" description="Low complexity" evidence="7">
    <location>
        <begin position="285"/>
        <end position="315"/>
    </location>
</feature>
<evidence type="ECO:0000256" key="5">
    <source>
        <dbReference type="ARBA" id="ARBA00023163"/>
    </source>
</evidence>
<organism evidence="9 10">
    <name type="scientific">Odynerus spinipes</name>
    <dbReference type="NCBI Taxonomy" id="1348599"/>
    <lineage>
        <taxon>Eukaryota</taxon>
        <taxon>Metazoa</taxon>
        <taxon>Ecdysozoa</taxon>
        <taxon>Arthropoda</taxon>
        <taxon>Hexapoda</taxon>
        <taxon>Insecta</taxon>
        <taxon>Pterygota</taxon>
        <taxon>Neoptera</taxon>
        <taxon>Endopterygota</taxon>
        <taxon>Hymenoptera</taxon>
        <taxon>Apocrita</taxon>
        <taxon>Aculeata</taxon>
        <taxon>Vespoidea</taxon>
        <taxon>Vespidae</taxon>
        <taxon>Eumeninae</taxon>
        <taxon>Odynerus</taxon>
    </lineage>
</organism>
<dbReference type="GO" id="GO:1990907">
    <property type="term" value="C:beta-catenin-TCF complex"/>
    <property type="evidence" value="ECO:0007669"/>
    <property type="project" value="TreeGrafter"/>
</dbReference>
<evidence type="ECO:0000256" key="3">
    <source>
        <dbReference type="ARBA" id="ARBA00023125"/>
    </source>
</evidence>
<feature type="region of interest" description="Disordered" evidence="7">
    <location>
        <begin position="688"/>
        <end position="719"/>
    </location>
</feature>
<dbReference type="GO" id="GO:0060070">
    <property type="term" value="P:canonical Wnt signaling pathway"/>
    <property type="evidence" value="ECO:0007669"/>
    <property type="project" value="TreeGrafter"/>
</dbReference>
<comment type="subcellular location">
    <subcellularLocation>
        <location evidence="1">Nucleus</location>
    </subcellularLocation>
</comment>
<accession>A0AAD9VKU6</accession>
<gene>
    <name evidence="9" type="ORF">KPH14_003522</name>
</gene>
<name>A0AAD9VKU6_9HYME</name>
<dbReference type="InterPro" id="IPR004875">
    <property type="entry name" value="DDE_SF_endonuclease_dom"/>
</dbReference>
<feature type="compositionally biased region" description="Acidic residues" evidence="7">
    <location>
        <begin position="246"/>
        <end position="260"/>
    </location>
</feature>
<feature type="domain" description="DDE-1" evidence="8">
    <location>
        <begin position="425"/>
        <end position="598"/>
    </location>
</feature>
<keyword evidence="3" id="KW-0238">DNA-binding</keyword>
<feature type="region of interest" description="Disordered" evidence="7">
    <location>
        <begin position="942"/>
        <end position="978"/>
    </location>
</feature>
<keyword evidence="5" id="KW-0804">Transcription</keyword>
<reference evidence="9" key="2">
    <citation type="journal article" date="2023" name="Commun. Biol.">
        <title>Intrasexual cuticular hydrocarbon dimorphism in a wasp sheds light on hydrocarbon biosynthesis genes in Hymenoptera.</title>
        <authorList>
            <person name="Moris V.C."/>
            <person name="Podsiadlowski L."/>
            <person name="Martin S."/>
            <person name="Oeyen J.P."/>
            <person name="Donath A."/>
            <person name="Petersen M."/>
            <person name="Wilbrandt J."/>
            <person name="Misof B."/>
            <person name="Liedtke D."/>
            <person name="Thamm M."/>
            <person name="Scheiner R."/>
            <person name="Schmitt T."/>
            <person name="Niehuis O."/>
        </authorList>
    </citation>
    <scope>NUCLEOTIDE SEQUENCE</scope>
    <source>
        <strain evidence="9">GBR_01_08_01A</strain>
    </source>
</reference>
<reference evidence="9" key="1">
    <citation type="submission" date="2021-08" db="EMBL/GenBank/DDBJ databases">
        <authorList>
            <person name="Misof B."/>
            <person name="Oliver O."/>
            <person name="Podsiadlowski L."/>
            <person name="Donath A."/>
            <person name="Peters R."/>
            <person name="Mayer C."/>
            <person name="Rust J."/>
            <person name="Gunkel S."/>
            <person name="Lesny P."/>
            <person name="Martin S."/>
            <person name="Oeyen J.P."/>
            <person name="Petersen M."/>
            <person name="Panagiotis P."/>
            <person name="Wilbrandt J."/>
            <person name="Tanja T."/>
        </authorList>
    </citation>
    <scope>NUCLEOTIDE SEQUENCE</scope>
    <source>
        <strain evidence="9">GBR_01_08_01A</strain>
        <tissue evidence="9">Thorax + abdomen</tissue>
    </source>
</reference>
<feature type="compositionally biased region" description="Basic and acidic residues" evidence="7">
    <location>
        <begin position="20"/>
        <end position="56"/>
    </location>
</feature>
<feature type="compositionally biased region" description="Low complexity" evidence="7">
    <location>
        <begin position="166"/>
        <end position="201"/>
    </location>
</feature>
<feature type="compositionally biased region" description="Basic residues" evidence="7">
    <location>
        <begin position="78"/>
        <end position="92"/>
    </location>
</feature>
<evidence type="ECO:0000259" key="8">
    <source>
        <dbReference type="Pfam" id="PF03184"/>
    </source>
</evidence>
<proteinExistence type="predicted"/>
<keyword evidence="6" id="KW-0539">Nucleus</keyword>
<dbReference type="PANTHER" id="PTHR10373">
    <property type="entry name" value="TRANSCRIPTION FACTOR 7 FAMILY MEMBER"/>
    <property type="match status" value="1"/>
</dbReference>
<evidence type="ECO:0000256" key="7">
    <source>
        <dbReference type="SAM" id="MobiDB-lite"/>
    </source>
</evidence>
<dbReference type="GO" id="GO:0000785">
    <property type="term" value="C:chromatin"/>
    <property type="evidence" value="ECO:0007669"/>
    <property type="project" value="TreeGrafter"/>
</dbReference>
<feature type="compositionally biased region" description="Polar residues" evidence="7">
    <location>
        <begin position="316"/>
        <end position="332"/>
    </location>
</feature>
<protein>
    <recommendedName>
        <fullName evidence="8">DDE-1 domain-containing protein</fullName>
    </recommendedName>
</protein>
<feature type="compositionally biased region" description="Low complexity" evidence="7">
    <location>
        <begin position="333"/>
        <end position="360"/>
    </location>
</feature>
<dbReference type="EMBL" id="JAIFRP010004357">
    <property type="protein sequence ID" value="KAK2577412.1"/>
    <property type="molecule type" value="Genomic_DNA"/>
</dbReference>
<feature type="region of interest" description="Disordered" evidence="7">
    <location>
        <begin position="1"/>
        <end position="105"/>
    </location>
</feature>
<evidence type="ECO:0000313" key="10">
    <source>
        <dbReference type="Proteomes" id="UP001258017"/>
    </source>
</evidence>
<sequence length="978" mass="108398">MPPRGSKCARVSGSKAVPALEKDRRSSREPKSFEENDKEKQKQEKRQQDHQQEQEQRQQQQNSVQESAEKKKASIMTMKRRKRKKRKRKPGRAKTTPETDAEAAVAAAAMVVAAREGRSWLGARLRQPLESTDGGLEQPRENGTLLQLRCTQSPHRELLPKTENLSSSACSSRSSSSSTSSYSRSSSVSSNEESSPSSKTSESTRKRLLGRDRKREEKRRRGDRECAPEETKKQEGKEDTVTEKEEVQEEEDEVQEEEEERSVGELQTRSAPPILSTPIPPPAPSTSSTTTQAAPSLSPSSSPSTSSEPLAASSPFSSSGRADSTNGISGLRSTSTTINTNTTTTSSSSTSTASSSSSSSPLENIRSALECYDRSRIYLAHVSFLDWRDVPGRRREHPEDHRNLHGATSRSSERSSGERVWVVGAADHDGHHRTRLLVAGRHWRPRCLSRVNMLSQPVVYAGGGRGSLTADLFLWWFHREFAVTAMAMHPDGAVLVAESADYLPPEGDCVAADGLVRLFVVPKDCLETRIVVRELRIRLAIGALTRVYHGVYRSKLSTIERDNDRLETYLRRFTLKEAFADLHRAWLSVRSETFARSWALPREREDIEVRTGRSNFPGATSIHRSIVATADREEDRMLLDELRGLAGELGLKVGDDELARWIVDGEERTSNRFENVDLEDQPRLIKIESEHKSNYDQEGEYEQLEDDEEEEEDSPTAEETVGLLTRVLTWMEREPLDPALLLAVRSMRDIAAIMASKMGLAGTHPSGLPFFCPNGDHLTQPPPAHMGIPPYGALDAGKAAAAAGLTRAPMYPFSTGQYPYPMLSPEMTQVAASWHTPSMYPISPASAGFRSPYPTSLPITSSSLPSDLYRFSPTGLMPPHHGLGPHAHALASHALVSSAPKTDHSTLDHNHSRTYKFLHISQICGASTDRFGERSKIINYSPDKMKKSRSRIVDTTPSITLSRETSTVAEEEETSDSL</sequence>
<keyword evidence="2" id="KW-0805">Transcription regulation</keyword>
<evidence type="ECO:0000256" key="6">
    <source>
        <dbReference type="ARBA" id="ARBA00023242"/>
    </source>
</evidence>
<dbReference type="PANTHER" id="PTHR10373:SF38">
    <property type="entry name" value="PROTEIN PANGOLIN, ISOFORM J"/>
    <property type="match status" value="1"/>
</dbReference>
<evidence type="ECO:0000256" key="1">
    <source>
        <dbReference type="ARBA" id="ARBA00004123"/>
    </source>
</evidence>
<dbReference type="AlphaFoldDB" id="A0AAD9VKU6"/>
<evidence type="ECO:0000256" key="2">
    <source>
        <dbReference type="ARBA" id="ARBA00023015"/>
    </source>
</evidence>
<dbReference type="Pfam" id="PF03184">
    <property type="entry name" value="DDE_1"/>
    <property type="match status" value="1"/>
</dbReference>
<comment type="caution">
    <text evidence="9">The sequence shown here is derived from an EMBL/GenBank/DDBJ whole genome shotgun (WGS) entry which is preliminary data.</text>
</comment>
<dbReference type="GO" id="GO:0000978">
    <property type="term" value="F:RNA polymerase II cis-regulatory region sequence-specific DNA binding"/>
    <property type="evidence" value="ECO:0007669"/>
    <property type="project" value="TreeGrafter"/>
</dbReference>
<dbReference type="Proteomes" id="UP001258017">
    <property type="component" value="Unassembled WGS sequence"/>
</dbReference>
<keyword evidence="10" id="KW-1185">Reference proteome</keyword>
<keyword evidence="4" id="KW-0010">Activator</keyword>
<feature type="compositionally biased region" description="Acidic residues" evidence="7">
    <location>
        <begin position="969"/>
        <end position="978"/>
    </location>
</feature>
<feature type="compositionally biased region" description="Basic and acidic residues" evidence="7">
    <location>
        <begin position="392"/>
        <end position="403"/>
    </location>
</feature>
<dbReference type="InterPro" id="IPR024940">
    <property type="entry name" value="TCF/LEF"/>
</dbReference>
<evidence type="ECO:0000256" key="4">
    <source>
        <dbReference type="ARBA" id="ARBA00023159"/>
    </source>
</evidence>